<dbReference type="AlphaFoldDB" id="A0A6A3GCP3"/>
<accession>A0A6A3GCP3</accession>
<evidence type="ECO:0000313" key="2">
    <source>
        <dbReference type="EMBL" id="KAE8954541.1"/>
    </source>
</evidence>
<feature type="chain" id="PRO_5025408555" description="RxLR effector protein" evidence="1">
    <location>
        <begin position="25"/>
        <end position="59"/>
    </location>
</feature>
<comment type="caution">
    <text evidence="2">The sequence shown here is derived from an EMBL/GenBank/DDBJ whole genome shotgun (WGS) entry which is preliminary data.</text>
</comment>
<evidence type="ECO:0000313" key="3">
    <source>
        <dbReference type="Proteomes" id="UP000435112"/>
    </source>
</evidence>
<reference evidence="2 3" key="1">
    <citation type="submission" date="2018-09" db="EMBL/GenBank/DDBJ databases">
        <title>Genomic investigation of the strawberry pathogen Phytophthora fragariae indicates pathogenicity is determined by transcriptional variation in three key races.</title>
        <authorList>
            <person name="Adams T.M."/>
            <person name="Armitage A.D."/>
            <person name="Sobczyk M.K."/>
            <person name="Bates H.J."/>
            <person name="Dunwell J.M."/>
            <person name="Nellist C.F."/>
            <person name="Harrison R.J."/>
        </authorList>
    </citation>
    <scope>NUCLEOTIDE SEQUENCE [LARGE SCALE GENOMIC DNA]</scope>
    <source>
        <strain evidence="2 3">SCRP324</strain>
    </source>
</reference>
<organism evidence="2 3">
    <name type="scientific">Phytophthora rubi</name>
    <dbReference type="NCBI Taxonomy" id="129364"/>
    <lineage>
        <taxon>Eukaryota</taxon>
        <taxon>Sar</taxon>
        <taxon>Stramenopiles</taxon>
        <taxon>Oomycota</taxon>
        <taxon>Peronosporomycetes</taxon>
        <taxon>Peronosporales</taxon>
        <taxon>Peronosporaceae</taxon>
        <taxon>Phytophthora</taxon>
    </lineage>
</organism>
<sequence>MLAVLLSPMPAAAMLVVLLSLCRPSPYSSCCSHCPRYRYARRKAAAGLAEMLADGRPRR</sequence>
<evidence type="ECO:0000256" key="1">
    <source>
        <dbReference type="SAM" id="SignalP"/>
    </source>
</evidence>
<gene>
    <name evidence="2" type="ORF">PR002_g32057</name>
</gene>
<proteinExistence type="predicted"/>
<dbReference type="EMBL" id="QXFU01009695">
    <property type="protein sequence ID" value="KAE8954541.1"/>
    <property type="molecule type" value="Genomic_DNA"/>
</dbReference>
<name>A0A6A3GCP3_9STRA</name>
<feature type="signal peptide" evidence="1">
    <location>
        <begin position="1"/>
        <end position="24"/>
    </location>
</feature>
<keyword evidence="1" id="KW-0732">Signal</keyword>
<evidence type="ECO:0008006" key="4">
    <source>
        <dbReference type="Google" id="ProtNLM"/>
    </source>
</evidence>
<dbReference type="Proteomes" id="UP000435112">
    <property type="component" value="Unassembled WGS sequence"/>
</dbReference>
<protein>
    <recommendedName>
        <fullName evidence="4">RxLR effector protein</fullName>
    </recommendedName>
</protein>